<name>A0A3B0QNV8_PSOOV</name>
<evidence type="ECO:0000259" key="1">
    <source>
        <dbReference type="SMART" id="SM00950"/>
    </source>
</evidence>
<organism evidence="2">
    <name type="scientific">Psoroptes ovis</name>
    <name type="common">Sheep scab mite</name>
    <dbReference type="NCBI Taxonomy" id="83912"/>
    <lineage>
        <taxon>Eukaryota</taxon>
        <taxon>Metazoa</taxon>
        <taxon>Ecdysozoa</taxon>
        <taxon>Arthropoda</taxon>
        <taxon>Chelicerata</taxon>
        <taxon>Arachnida</taxon>
        <taxon>Acari</taxon>
        <taxon>Acariformes</taxon>
        <taxon>Sarcoptiformes</taxon>
        <taxon>Astigmata</taxon>
        <taxon>Psoroptidia</taxon>
        <taxon>Sarcoptoidea</taxon>
        <taxon>Psoroptidae</taxon>
        <taxon>Psoroptes</taxon>
    </lineage>
</organism>
<dbReference type="SUPFAM" id="SSF53098">
    <property type="entry name" value="Ribonuclease H-like"/>
    <property type="match status" value="1"/>
</dbReference>
<reference evidence="2" key="1">
    <citation type="submission" date="2018-09" db="EMBL/GenBank/DDBJ databases">
        <authorList>
            <person name="Parvin R."/>
            <person name="Begum J.A."/>
            <person name="Chowdhury E.H."/>
            <person name="Islam M.R."/>
            <person name="Harder T."/>
        </authorList>
    </citation>
    <scope>NUCLEOTIDE SEQUENCE</scope>
</reference>
<dbReference type="InterPro" id="IPR012337">
    <property type="entry name" value="RNaseH-like_sf"/>
</dbReference>
<gene>
    <name evidence="2" type="primary">PSOVI14g07700</name>
</gene>
<dbReference type="GO" id="GO:0003676">
    <property type="term" value="F:nucleic acid binding"/>
    <property type="evidence" value="ECO:0007669"/>
    <property type="project" value="InterPro"/>
</dbReference>
<feature type="domain" description="Piwi" evidence="1">
    <location>
        <begin position="329"/>
        <end position="619"/>
    </location>
</feature>
<dbReference type="Pfam" id="PF02171">
    <property type="entry name" value="Piwi"/>
    <property type="match status" value="1"/>
</dbReference>
<dbReference type="InterPro" id="IPR003165">
    <property type="entry name" value="Piwi"/>
</dbReference>
<protein>
    <submittedName>
        <fullName evidence="2">Protein argonaute-2</fullName>
    </submittedName>
</protein>
<accession>A0A3B0QNV8</accession>
<dbReference type="EMBL" id="LS999131">
    <property type="protein sequence ID" value="SZF06449.1"/>
    <property type="molecule type" value="mRNA"/>
</dbReference>
<proteinExistence type="evidence at transcript level"/>
<dbReference type="InterPro" id="IPR036397">
    <property type="entry name" value="RNaseH_sf"/>
</dbReference>
<sequence length="645" mass="76156">MAMKVKTNYFYFEYSPCDIYEHNIKIIYKKLIGPPQLNSNFTVDKQDDKSKVMREFLQINSLNDCFYHNGFLYSTKVMNLIEIQNKNISIDGMVCEITLNDFPRKYSSLYELRISLDEIIKNLVPKSAKHSGSMILEKIAFQNASFVILLTFSLTMIEINHEQFVKISRQVNLCDNNLRKINSKHIELPQLIQIINTDLSSYENEFQLINEFRQHINQKYLNKFRVNILPKTFETMSKLLRSPEMIPKNINEPFFLKHNRDKDVINFFTISLTPFDGEKMKKFEATFIEQAKLCGMNFRKLQHAKYVEIIDSSEIDSIFNHIHMQNIDFILLGLPNEKNDYFEVSKYLISCKHGIVTQSFLCYAFLNDEEYFEHRKDKYKSLIVKCCLKLGGRPNIIAPRYWTNFPFETKRTMIIGISYFYDQITRKYFYSIVVSLDENFCKYISIEDASKNRNDKQLLKKMFREIMIDYCDKKIGYPKNIIIFNHQNYLNLKSTIKSFLNDFNLTNILVDNYFPIHILNANDERLPNGTIVDLDFQQSLLNRNHKEFMIFIYLSAMKSGKTTKYTVVVDDLKMSAESIKNLCYALCHFYFDSDQNINDLPYPLRLAESFSKRAAKRYAGYESLRVDNSTGRIPRNFSHIFQNSN</sequence>
<dbReference type="PANTHER" id="PTHR22891">
    <property type="entry name" value="EUKARYOTIC TRANSLATION INITIATION FACTOR 2C"/>
    <property type="match status" value="1"/>
</dbReference>
<dbReference type="AlphaFoldDB" id="A0A3B0QNV8"/>
<dbReference type="Gene3D" id="3.30.420.10">
    <property type="entry name" value="Ribonuclease H-like superfamily/Ribonuclease H"/>
    <property type="match status" value="1"/>
</dbReference>
<evidence type="ECO:0000313" key="2">
    <source>
        <dbReference type="EMBL" id="SZF06449.1"/>
    </source>
</evidence>
<dbReference type="Gene3D" id="3.40.50.2300">
    <property type="match status" value="1"/>
</dbReference>
<dbReference type="SMART" id="SM00950">
    <property type="entry name" value="Piwi"/>
    <property type="match status" value="1"/>
</dbReference>